<dbReference type="InterPro" id="IPR012337">
    <property type="entry name" value="RNaseH-like_sf"/>
</dbReference>
<dbReference type="InterPro" id="IPR039197">
    <property type="entry name" value="Mrs1/Cce1"/>
</dbReference>
<name>A0A9P6IT53_MORAP</name>
<organism evidence="3 4">
    <name type="scientific">Mortierella alpina</name>
    <name type="common">Oleaginous fungus</name>
    <name type="synonym">Mortierella renispora</name>
    <dbReference type="NCBI Taxonomy" id="64518"/>
    <lineage>
        <taxon>Eukaryota</taxon>
        <taxon>Fungi</taxon>
        <taxon>Fungi incertae sedis</taxon>
        <taxon>Mucoromycota</taxon>
        <taxon>Mortierellomycotina</taxon>
        <taxon>Mortierellomycetes</taxon>
        <taxon>Mortierellales</taxon>
        <taxon>Mortierellaceae</taxon>
        <taxon>Mortierella</taxon>
    </lineage>
</organism>
<dbReference type="InterPro" id="IPR003034">
    <property type="entry name" value="SAP_dom"/>
</dbReference>
<dbReference type="GO" id="GO:0005739">
    <property type="term" value="C:mitochondrion"/>
    <property type="evidence" value="ECO:0007669"/>
    <property type="project" value="TreeGrafter"/>
</dbReference>
<dbReference type="GO" id="GO:0000403">
    <property type="term" value="F:Y-form DNA binding"/>
    <property type="evidence" value="ECO:0007669"/>
    <property type="project" value="TreeGrafter"/>
</dbReference>
<keyword evidence="4" id="KW-1185">Reference proteome</keyword>
<dbReference type="GO" id="GO:0070336">
    <property type="term" value="F:flap-structured DNA binding"/>
    <property type="evidence" value="ECO:0007669"/>
    <property type="project" value="TreeGrafter"/>
</dbReference>
<dbReference type="Pfam" id="PF09159">
    <property type="entry name" value="Ydc2-catalyt"/>
    <property type="match status" value="1"/>
</dbReference>
<reference evidence="3" key="1">
    <citation type="journal article" date="2020" name="Fungal Divers.">
        <title>Resolving the Mortierellaceae phylogeny through synthesis of multi-gene phylogenetics and phylogenomics.</title>
        <authorList>
            <person name="Vandepol N."/>
            <person name="Liber J."/>
            <person name="Desiro A."/>
            <person name="Na H."/>
            <person name="Kennedy M."/>
            <person name="Barry K."/>
            <person name="Grigoriev I.V."/>
            <person name="Miller A.N."/>
            <person name="O'Donnell K."/>
            <person name="Stajich J.E."/>
            <person name="Bonito G."/>
        </authorList>
    </citation>
    <scope>NUCLEOTIDE SEQUENCE</scope>
    <source>
        <strain evidence="3">CK1249</strain>
    </source>
</reference>
<feature type="region of interest" description="Disordered" evidence="1">
    <location>
        <begin position="132"/>
        <end position="166"/>
    </location>
</feature>
<sequence length="385" mass="43064">MARSGTDFQVQLNQSLSKLAIKDLSILLEATGQPLTGTKPILIHRLATYLASIIRKIEVISKPSSTATTSCNTSMQQIKDKILPQSIVSIDIGVRNLAWVELSREGEILRWSIEDMLVPAKFSGPTALLEEQSGLSTPSISEPILTSPSPKRIPRSRKRDPAPPYDPRTVAIRLDEVMRTIMSSRSVQGVIIERQRFRTGGMHAVLDVTFKCGVLEGMIHTWLAFWQHDWNLKNQARSKQDWQDVNQTSMAHDREAVFIESVPPRAVATWWGIGASSRRSSADMEPIVEGEEGTPSPGKRLAEEKKEYSAKKGQSRAIVDAWINNGTAAGDLPTSLNVKCNDALKEWYRQEKKRDDLSDCLLQAVAWFEWKGRAIEEAVERHRAA</sequence>
<comment type="caution">
    <text evidence="3">The sequence shown here is derived from an EMBL/GenBank/DDBJ whole genome shotgun (WGS) entry which is preliminary data.</text>
</comment>
<dbReference type="OrthoDB" id="5552842at2759"/>
<dbReference type="EMBL" id="JAAAHY010001769">
    <property type="protein sequence ID" value="KAF9946874.1"/>
    <property type="molecule type" value="Genomic_DNA"/>
</dbReference>
<proteinExistence type="predicted"/>
<gene>
    <name evidence="3" type="ORF">BGZ70_002984</name>
</gene>
<evidence type="ECO:0000313" key="4">
    <source>
        <dbReference type="Proteomes" id="UP000738359"/>
    </source>
</evidence>
<dbReference type="SUPFAM" id="SSF53098">
    <property type="entry name" value="Ribonuclease H-like"/>
    <property type="match status" value="1"/>
</dbReference>
<protein>
    <recommendedName>
        <fullName evidence="2">SAP domain-containing protein</fullName>
    </recommendedName>
</protein>
<dbReference type="PANTHER" id="PTHR28072:SF1">
    <property type="entry name" value="CRUCIFORM CUTTING ENDONUCLEASE 1, MITOCHONDRIAL-RELATED"/>
    <property type="match status" value="1"/>
</dbReference>
<dbReference type="GO" id="GO:0004520">
    <property type="term" value="F:DNA endonuclease activity"/>
    <property type="evidence" value="ECO:0007669"/>
    <property type="project" value="TreeGrafter"/>
</dbReference>
<dbReference type="GO" id="GO:0000402">
    <property type="term" value="F:crossed form four-way junction DNA binding"/>
    <property type="evidence" value="ECO:0007669"/>
    <property type="project" value="TreeGrafter"/>
</dbReference>
<evidence type="ECO:0000259" key="2">
    <source>
        <dbReference type="PROSITE" id="PS50800"/>
    </source>
</evidence>
<dbReference type="PANTHER" id="PTHR28072">
    <property type="entry name" value="CRUCIFORM CUTTING ENDONUCLEASE 1, MITOCHONDRIAL-RELATED"/>
    <property type="match status" value="1"/>
</dbReference>
<dbReference type="PROSITE" id="PS50800">
    <property type="entry name" value="SAP"/>
    <property type="match status" value="1"/>
</dbReference>
<evidence type="ECO:0000256" key="1">
    <source>
        <dbReference type="SAM" id="MobiDB-lite"/>
    </source>
</evidence>
<dbReference type="Gene3D" id="3.30.420.10">
    <property type="entry name" value="Ribonuclease H-like superfamily/Ribonuclease H"/>
    <property type="match status" value="1"/>
</dbReference>
<dbReference type="InterPro" id="IPR036397">
    <property type="entry name" value="RNaseH_sf"/>
</dbReference>
<dbReference type="InterPro" id="IPR015242">
    <property type="entry name" value="Ydc2_cat"/>
</dbReference>
<feature type="domain" description="SAP" evidence="2">
    <location>
        <begin position="16"/>
        <end position="50"/>
    </location>
</feature>
<evidence type="ECO:0000313" key="3">
    <source>
        <dbReference type="EMBL" id="KAF9946874.1"/>
    </source>
</evidence>
<feature type="compositionally biased region" description="Polar residues" evidence="1">
    <location>
        <begin position="133"/>
        <end position="146"/>
    </location>
</feature>
<accession>A0A9P6IT53</accession>
<dbReference type="Proteomes" id="UP000738359">
    <property type="component" value="Unassembled WGS sequence"/>
</dbReference>
<feature type="region of interest" description="Disordered" evidence="1">
    <location>
        <begin position="282"/>
        <end position="302"/>
    </location>
</feature>
<dbReference type="AlphaFoldDB" id="A0A9P6IT53"/>